<comment type="caution">
    <text evidence="9">The sequence shown here is derived from an EMBL/GenBank/DDBJ whole genome shotgun (WGS) entry which is preliminary data.</text>
</comment>
<comment type="cofactor">
    <cofactor evidence="1">
        <name>FAD</name>
        <dbReference type="ChEBI" id="CHEBI:57692"/>
    </cofactor>
</comment>
<dbReference type="EMBL" id="JAKUML010000010">
    <property type="protein sequence ID" value="MCJ8146809.1"/>
    <property type="molecule type" value="Genomic_DNA"/>
</dbReference>
<keyword evidence="4" id="KW-0285">Flavoprotein</keyword>
<evidence type="ECO:0000256" key="5">
    <source>
        <dbReference type="ARBA" id="ARBA00022827"/>
    </source>
</evidence>
<dbReference type="Gene3D" id="3.50.50.60">
    <property type="entry name" value="FAD/NAD(P)-binding domain"/>
    <property type="match status" value="2"/>
</dbReference>
<reference evidence="9" key="1">
    <citation type="submission" date="2022-02" db="EMBL/GenBank/DDBJ databases">
        <title>Acinetobacter A3.8 sp. nov., isolated from Sediment (Zhairuo Island).</title>
        <authorList>
            <person name="Zheng K."/>
        </authorList>
    </citation>
    <scope>NUCLEOTIDE SEQUENCE</scope>
    <source>
        <strain evidence="9">A3.8</strain>
    </source>
</reference>
<dbReference type="GO" id="GO:0071949">
    <property type="term" value="F:FAD binding"/>
    <property type="evidence" value="ECO:0007669"/>
    <property type="project" value="InterPro"/>
</dbReference>
<evidence type="ECO:0000256" key="2">
    <source>
        <dbReference type="ARBA" id="ARBA00004749"/>
    </source>
</evidence>
<dbReference type="Proteomes" id="UP001139701">
    <property type="component" value="Unassembled WGS sequence"/>
</dbReference>
<evidence type="ECO:0000256" key="6">
    <source>
        <dbReference type="ARBA" id="ARBA00023002"/>
    </source>
</evidence>
<sequence length="422" mass="47215">MSKEMHKTHQNKHHSVIIIGGGLVGGLTALLLAKAGIQATVLDASPLLDANKVLSQTNPRVLALNQASMHLMEQAGAWQHFKKFQRYQPYSGMQVWHRDGHGEIHFGQASIISPMPHDWLGIMVEPSILNLALQTELQQKVQDYRTKVKVTRLEKIPQHWQVTLADGDVLTTDLIIGADGANSFVRDQVGILLDRLDYKQTAISCAIRTEKKHQHVARQIFLDTGPLAFLPMKSLDTEQQGHWQSIVWTLPTDYADEYRELSDQDFAKKVSQASHYMLGEVQEVVSRASFPLVARQAQSYVTDGVALVGDAAHVIHPLAGQGVNLGCLDAAVLVDQLIKDHKRGAWAHIQTLRKYEHQRRLHNSLMMHSMSALGWINTTQLRPLQWVRNEAVHFVANQQNAVDFFNTQASGAPALKDTQYAL</sequence>
<evidence type="ECO:0000256" key="4">
    <source>
        <dbReference type="ARBA" id="ARBA00022630"/>
    </source>
</evidence>
<evidence type="ECO:0000256" key="7">
    <source>
        <dbReference type="ARBA" id="ARBA00023033"/>
    </source>
</evidence>
<gene>
    <name evidence="9" type="ORF">MKI79_07835</name>
</gene>
<organism evidence="9 10">
    <name type="scientific">Acinetobacter sedimenti</name>
    <dbReference type="NCBI Taxonomy" id="2919922"/>
    <lineage>
        <taxon>Bacteria</taxon>
        <taxon>Pseudomonadati</taxon>
        <taxon>Pseudomonadota</taxon>
        <taxon>Gammaproteobacteria</taxon>
        <taxon>Moraxellales</taxon>
        <taxon>Moraxellaceae</taxon>
        <taxon>Acinetobacter</taxon>
    </lineage>
</organism>
<dbReference type="PROSITE" id="PS01304">
    <property type="entry name" value="UBIH"/>
    <property type="match status" value="1"/>
</dbReference>
<dbReference type="InterPro" id="IPR051205">
    <property type="entry name" value="UbiH/COQ6_monooxygenase"/>
</dbReference>
<dbReference type="PANTHER" id="PTHR43876:SF7">
    <property type="entry name" value="UBIQUINONE BIOSYNTHESIS MONOOXYGENASE COQ6, MITOCHONDRIAL"/>
    <property type="match status" value="1"/>
</dbReference>
<comment type="similarity">
    <text evidence="3">Belongs to the UbiH/COQ6 family.</text>
</comment>
<evidence type="ECO:0000259" key="8">
    <source>
        <dbReference type="Pfam" id="PF01494"/>
    </source>
</evidence>
<dbReference type="PRINTS" id="PR00420">
    <property type="entry name" value="RNGMNOXGNASE"/>
</dbReference>
<dbReference type="Pfam" id="PF01494">
    <property type="entry name" value="FAD_binding_3"/>
    <property type="match status" value="1"/>
</dbReference>
<dbReference type="InterPro" id="IPR018168">
    <property type="entry name" value="Ubi_Hdrlase_CS"/>
</dbReference>
<dbReference type="NCBIfam" id="TIGR01988">
    <property type="entry name" value="Ubi-OHases"/>
    <property type="match status" value="1"/>
</dbReference>
<keyword evidence="7 9" id="KW-0503">Monooxygenase</keyword>
<evidence type="ECO:0000313" key="10">
    <source>
        <dbReference type="Proteomes" id="UP001139701"/>
    </source>
</evidence>
<dbReference type="GO" id="GO:0006744">
    <property type="term" value="P:ubiquinone biosynthetic process"/>
    <property type="evidence" value="ECO:0007669"/>
    <property type="project" value="InterPro"/>
</dbReference>
<proteinExistence type="inferred from homology"/>
<dbReference type="GO" id="GO:0004497">
    <property type="term" value="F:monooxygenase activity"/>
    <property type="evidence" value="ECO:0007669"/>
    <property type="project" value="UniProtKB-KW"/>
</dbReference>
<protein>
    <submittedName>
        <fullName evidence="9">FAD-dependent monooxygenase</fullName>
    </submittedName>
</protein>
<comment type="pathway">
    <text evidence="2">Cofactor biosynthesis; ubiquinone biosynthesis.</text>
</comment>
<accession>A0A9X1WX75</accession>
<dbReference type="InterPro" id="IPR010971">
    <property type="entry name" value="UbiH/COQ6"/>
</dbReference>
<keyword evidence="5" id="KW-0274">FAD</keyword>
<dbReference type="GO" id="GO:0016705">
    <property type="term" value="F:oxidoreductase activity, acting on paired donors, with incorporation or reduction of molecular oxygen"/>
    <property type="evidence" value="ECO:0007669"/>
    <property type="project" value="InterPro"/>
</dbReference>
<name>A0A9X1WX75_9GAMM</name>
<dbReference type="AlphaFoldDB" id="A0A9X1WX75"/>
<keyword evidence="10" id="KW-1185">Reference proteome</keyword>
<dbReference type="PANTHER" id="PTHR43876">
    <property type="entry name" value="UBIQUINONE BIOSYNTHESIS MONOOXYGENASE COQ6, MITOCHONDRIAL"/>
    <property type="match status" value="1"/>
</dbReference>
<dbReference type="SUPFAM" id="SSF51905">
    <property type="entry name" value="FAD/NAD(P)-binding domain"/>
    <property type="match status" value="1"/>
</dbReference>
<dbReference type="InterPro" id="IPR002938">
    <property type="entry name" value="FAD-bd"/>
</dbReference>
<evidence type="ECO:0000256" key="1">
    <source>
        <dbReference type="ARBA" id="ARBA00001974"/>
    </source>
</evidence>
<evidence type="ECO:0000313" key="9">
    <source>
        <dbReference type="EMBL" id="MCJ8146809.1"/>
    </source>
</evidence>
<feature type="domain" description="FAD-binding" evidence="8">
    <location>
        <begin position="15"/>
        <end position="364"/>
    </location>
</feature>
<evidence type="ECO:0000256" key="3">
    <source>
        <dbReference type="ARBA" id="ARBA00005349"/>
    </source>
</evidence>
<dbReference type="InterPro" id="IPR036188">
    <property type="entry name" value="FAD/NAD-bd_sf"/>
</dbReference>
<keyword evidence="6" id="KW-0560">Oxidoreductase</keyword>